<name>A0A183H6H5_9BILA</name>
<proteinExistence type="inferred from homology"/>
<dbReference type="InterPro" id="IPR007599">
    <property type="entry name" value="DER1"/>
</dbReference>
<evidence type="ECO:0000256" key="4">
    <source>
        <dbReference type="ARBA" id="ARBA00022824"/>
    </source>
</evidence>
<evidence type="ECO:0000256" key="2">
    <source>
        <dbReference type="ARBA" id="ARBA00008917"/>
    </source>
</evidence>
<reference evidence="9 10" key="2">
    <citation type="submission" date="2018-11" db="EMBL/GenBank/DDBJ databases">
        <authorList>
            <consortium name="Pathogen Informatics"/>
        </authorList>
    </citation>
    <scope>NUCLEOTIDE SEQUENCE [LARGE SCALE GENOMIC DNA]</scope>
</reference>
<dbReference type="AlphaFoldDB" id="A0A183H6H5"/>
<dbReference type="WBParaSite" id="OFLC_0000308501-mRNA-1">
    <property type="protein sequence ID" value="OFLC_0000308501-mRNA-1"/>
    <property type="gene ID" value="OFLC_0000308501"/>
</dbReference>
<evidence type="ECO:0000256" key="6">
    <source>
        <dbReference type="ARBA" id="ARBA00023136"/>
    </source>
</evidence>
<feature type="compositionally biased region" description="Basic and acidic residues" evidence="8">
    <location>
        <begin position="340"/>
        <end position="349"/>
    </location>
</feature>
<evidence type="ECO:0000256" key="5">
    <source>
        <dbReference type="ARBA" id="ARBA00022989"/>
    </source>
</evidence>
<keyword evidence="4 7" id="KW-0256">Endoplasmic reticulum</keyword>
<comment type="similarity">
    <text evidence="2 7">Belongs to the derlin family.</text>
</comment>
<feature type="transmembrane region" description="Helical" evidence="7">
    <location>
        <begin position="210"/>
        <end position="234"/>
    </location>
</feature>
<dbReference type="PANTHER" id="PTHR11009">
    <property type="entry name" value="DER1-LIKE PROTEIN, DERLIN"/>
    <property type="match status" value="1"/>
</dbReference>
<dbReference type="InterPro" id="IPR035952">
    <property type="entry name" value="Rhomboid-like_sf"/>
</dbReference>
<sequence>MQPDYNAHYFSQKKISGRISSASAVPYNEIQKLNLEYSNYDHNLEENHGNKSPSPATKKAPVVQPLPTILQPSSLRSPVSQHDTCNKDMEREMRIRDEDLSPCMVGKAFQAVLTNISSSVTSNRVSDSRDLKCLNFRTGILVYQKLPDIGLPEVLFCHFWADLIWRPVTALFYYPITPSSGFHWLLMLYFMYNYSRGIESGLFDGRPADYLFMLIFNWIVCTIICLAAGVFFLLEPMVLSVLYVWCQMNRDQIVQFWFGTQFKAMYLPWILVGFNMILRGGGMNELIGILVGHAYYFLMFKYPQDFGGRAFLRTPQILYNWFPNRTNVVRGFGQAPSYRRTDVGDDRAGRHNWGQGRLLGGPD</sequence>
<evidence type="ECO:0000256" key="3">
    <source>
        <dbReference type="ARBA" id="ARBA00022692"/>
    </source>
</evidence>
<feature type="region of interest" description="Disordered" evidence="8">
    <location>
        <begin position="340"/>
        <end position="363"/>
    </location>
</feature>
<evidence type="ECO:0000256" key="7">
    <source>
        <dbReference type="RuleBase" id="RU363059"/>
    </source>
</evidence>
<evidence type="ECO:0000256" key="1">
    <source>
        <dbReference type="ARBA" id="ARBA00004477"/>
    </source>
</evidence>
<keyword evidence="3 7" id="KW-0812">Transmembrane</keyword>
<comment type="caution">
    <text evidence="7">Lacks conserved residue(s) required for the propagation of feature annotation.</text>
</comment>
<evidence type="ECO:0000313" key="10">
    <source>
        <dbReference type="Proteomes" id="UP000267606"/>
    </source>
</evidence>
<dbReference type="GO" id="GO:0005789">
    <property type="term" value="C:endoplasmic reticulum membrane"/>
    <property type="evidence" value="ECO:0007669"/>
    <property type="project" value="UniProtKB-SubCell"/>
</dbReference>
<dbReference type="SUPFAM" id="SSF144091">
    <property type="entry name" value="Rhomboid-like"/>
    <property type="match status" value="1"/>
</dbReference>
<comment type="subcellular location">
    <subcellularLocation>
        <location evidence="1 7">Endoplasmic reticulum membrane</location>
        <topology evidence="1 7">Multi-pass membrane protein</topology>
    </subcellularLocation>
</comment>
<keyword evidence="5 7" id="KW-1133">Transmembrane helix</keyword>
<organism evidence="11">
    <name type="scientific">Onchocerca flexuosa</name>
    <dbReference type="NCBI Taxonomy" id="387005"/>
    <lineage>
        <taxon>Eukaryota</taxon>
        <taxon>Metazoa</taxon>
        <taxon>Ecdysozoa</taxon>
        <taxon>Nematoda</taxon>
        <taxon>Chromadorea</taxon>
        <taxon>Rhabditida</taxon>
        <taxon>Spirurina</taxon>
        <taxon>Spiruromorpha</taxon>
        <taxon>Filarioidea</taxon>
        <taxon>Onchocercidae</taxon>
        <taxon>Onchocerca</taxon>
    </lineage>
</organism>
<keyword evidence="10" id="KW-1185">Reference proteome</keyword>
<evidence type="ECO:0000313" key="11">
    <source>
        <dbReference type="WBParaSite" id="OFLC_0000308501-mRNA-1"/>
    </source>
</evidence>
<evidence type="ECO:0000256" key="8">
    <source>
        <dbReference type="SAM" id="MobiDB-lite"/>
    </source>
</evidence>
<protein>
    <recommendedName>
        <fullName evidence="7">Derlin</fullName>
    </recommendedName>
</protein>
<dbReference type="GO" id="GO:0006950">
    <property type="term" value="P:response to stress"/>
    <property type="evidence" value="ECO:0007669"/>
    <property type="project" value="UniProtKB-ARBA"/>
</dbReference>
<reference evidence="11" key="1">
    <citation type="submission" date="2016-06" db="UniProtKB">
        <authorList>
            <consortium name="WormBaseParasite"/>
        </authorList>
    </citation>
    <scope>IDENTIFICATION</scope>
</reference>
<feature type="transmembrane region" description="Helical" evidence="7">
    <location>
        <begin position="171"/>
        <end position="190"/>
    </location>
</feature>
<keyword evidence="6 7" id="KW-0472">Membrane</keyword>
<dbReference type="EMBL" id="UZAJ01001954">
    <property type="protein sequence ID" value="VDO35221.1"/>
    <property type="molecule type" value="Genomic_DNA"/>
</dbReference>
<accession>A0A183H6H5</accession>
<comment type="function">
    <text evidence="7">May be involved in the degradation of misfolded endoplasmic reticulum (ER) luminal proteins.</text>
</comment>
<gene>
    <name evidence="9" type="ORF">OFLC_LOCUS3084</name>
</gene>
<feature type="transmembrane region" description="Helical" evidence="7">
    <location>
        <begin position="254"/>
        <end position="278"/>
    </location>
</feature>
<dbReference type="Pfam" id="PF04511">
    <property type="entry name" value="DER1"/>
    <property type="match status" value="1"/>
</dbReference>
<evidence type="ECO:0000313" key="9">
    <source>
        <dbReference type="EMBL" id="VDO35221.1"/>
    </source>
</evidence>
<dbReference type="Proteomes" id="UP000267606">
    <property type="component" value="Unassembled WGS sequence"/>
</dbReference>
<dbReference type="STRING" id="387005.A0A183H6H5"/>